<dbReference type="SUPFAM" id="SSF56349">
    <property type="entry name" value="DNA breaking-rejoining enzymes"/>
    <property type="match status" value="1"/>
</dbReference>
<accession>A0A0E3Q7T1</accession>
<dbReference type="PROSITE" id="PS51898">
    <property type="entry name" value="TYR_RECOMBINASE"/>
    <property type="match status" value="1"/>
</dbReference>
<feature type="domain" description="Core-binding (CB)" evidence="6">
    <location>
        <begin position="1"/>
        <end position="93"/>
    </location>
</feature>
<dbReference type="InterPro" id="IPR011010">
    <property type="entry name" value="DNA_brk_join_enz"/>
</dbReference>
<evidence type="ECO:0000256" key="4">
    <source>
        <dbReference type="SAM" id="Coils"/>
    </source>
</evidence>
<keyword evidence="2" id="KW-0233">DNA recombination</keyword>
<name>A0A0E3Q7T1_9EURY</name>
<dbReference type="GeneID" id="24811259"/>
<evidence type="ECO:0000256" key="3">
    <source>
        <dbReference type="PROSITE-ProRule" id="PRU01248"/>
    </source>
</evidence>
<dbReference type="InterPro" id="IPR002104">
    <property type="entry name" value="Integrase_catalytic"/>
</dbReference>
<evidence type="ECO:0008006" key="9">
    <source>
        <dbReference type="Google" id="ProtNLM"/>
    </source>
</evidence>
<dbReference type="Proteomes" id="UP000033096">
    <property type="component" value="Chromosome"/>
</dbReference>
<feature type="domain" description="Tyr recombinase" evidence="5">
    <location>
        <begin position="110"/>
        <end position="289"/>
    </location>
</feature>
<keyword evidence="4" id="KW-0175">Coiled coil</keyword>
<dbReference type="InterPro" id="IPR044068">
    <property type="entry name" value="CB"/>
</dbReference>
<dbReference type="PROSITE" id="PS51900">
    <property type="entry name" value="CB"/>
    <property type="match status" value="1"/>
</dbReference>
<dbReference type="InterPro" id="IPR050090">
    <property type="entry name" value="Tyrosine_recombinase_XerCD"/>
</dbReference>
<evidence type="ECO:0000256" key="2">
    <source>
        <dbReference type="ARBA" id="ARBA00023172"/>
    </source>
</evidence>
<dbReference type="CDD" id="cd00397">
    <property type="entry name" value="DNA_BRE_C"/>
    <property type="match status" value="1"/>
</dbReference>
<dbReference type="AlphaFoldDB" id="A0A0E3Q7T1"/>
<sequence>MSNQKILKDYLRKCKADGLKEATIKTAEVTLTPFIDWCDDKDLQAFTPDDIYDYLDFIDNYKRTTKAGKVIKYSPNTKQRIRIVLKKFLSYVNPDLGAVIKLRKLKDGKIPEDILTQDEIEKLIEASRSTRDRAIVATFYESGARRGELLEVRLKHVTFDEKGAVLNIQKGKTGSRRIRLVLASPYLRQWIETHPLKNDPDAYLFCSNKSPYNVITYVGLAKQLHEIAKRAGIQKQRVHPHAFRHARATHLAELLPEQLLKEYLGWTKSSTMASVYVHLSGRDMDNAILKLHGIETDDAPKKLTVSKCPRCREINPENAVFCLRCGLPLTQEAAMTVETTKTEYMQVAELDEIQEMKNELQQQREEISKLKETIKHGK</sequence>
<dbReference type="InterPro" id="IPR010998">
    <property type="entry name" value="Integrase_recombinase_N"/>
</dbReference>
<protein>
    <recommendedName>
        <fullName evidence="9">Integrase</fullName>
    </recommendedName>
</protein>
<dbReference type="GO" id="GO:0015074">
    <property type="term" value="P:DNA integration"/>
    <property type="evidence" value="ECO:0007669"/>
    <property type="project" value="InterPro"/>
</dbReference>
<gene>
    <name evidence="7" type="ORF">MSVAZ_2750</name>
</gene>
<dbReference type="Pfam" id="PF00589">
    <property type="entry name" value="Phage_integrase"/>
    <property type="match status" value="1"/>
</dbReference>
<dbReference type="PATRIC" id="fig|1434123.4.peg.3375"/>
<dbReference type="STRING" id="1434123.MSVAZ_2750"/>
<dbReference type="GO" id="GO:0003677">
    <property type="term" value="F:DNA binding"/>
    <property type="evidence" value="ECO:0007669"/>
    <property type="project" value="UniProtKB-UniRule"/>
</dbReference>
<dbReference type="PANTHER" id="PTHR30349:SF87">
    <property type="entry name" value="TRANSPOSASE A"/>
    <property type="match status" value="1"/>
</dbReference>
<evidence type="ECO:0000313" key="7">
    <source>
        <dbReference type="EMBL" id="AKB45019.1"/>
    </source>
</evidence>
<keyword evidence="8" id="KW-1185">Reference proteome</keyword>
<dbReference type="GO" id="GO:0006310">
    <property type="term" value="P:DNA recombination"/>
    <property type="evidence" value="ECO:0007669"/>
    <property type="project" value="UniProtKB-KW"/>
</dbReference>
<reference evidence="7 8" key="1">
    <citation type="submission" date="2014-07" db="EMBL/GenBank/DDBJ databases">
        <title>Methanogenic archaea and the global carbon cycle.</title>
        <authorList>
            <person name="Henriksen J.R."/>
            <person name="Luke J."/>
            <person name="Reinhart S."/>
            <person name="Benedict M.N."/>
            <person name="Youngblut N.D."/>
            <person name="Metcalf M.E."/>
            <person name="Whitaker R.J."/>
            <person name="Metcalf W.W."/>
        </authorList>
    </citation>
    <scope>NUCLEOTIDE SEQUENCE [LARGE SCALE GENOMIC DNA]</scope>
    <source>
        <strain evidence="7 8">Z-761</strain>
    </source>
</reference>
<dbReference type="HOGENOM" id="CLU_027562_2_2_2"/>
<evidence type="ECO:0000256" key="1">
    <source>
        <dbReference type="ARBA" id="ARBA00023125"/>
    </source>
</evidence>
<dbReference type="InterPro" id="IPR013762">
    <property type="entry name" value="Integrase-like_cat_sf"/>
</dbReference>
<dbReference type="Gene3D" id="1.10.150.130">
    <property type="match status" value="1"/>
</dbReference>
<organism evidence="7 8">
    <name type="scientific">Methanosarcina vacuolata Z-761</name>
    <dbReference type="NCBI Taxonomy" id="1434123"/>
    <lineage>
        <taxon>Archaea</taxon>
        <taxon>Methanobacteriati</taxon>
        <taxon>Methanobacteriota</taxon>
        <taxon>Stenosarchaea group</taxon>
        <taxon>Methanomicrobia</taxon>
        <taxon>Methanosarcinales</taxon>
        <taxon>Methanosarcinaceae</taxon>
        <taxon>Methanosarcina</taxon>
    </lineage>
</organism>
<dbReference type="RefSeq" id="WP_048122120.1">
    <property type="nucleotide sequence ID" value="NZ_CP009520.1"/>
</dbReference>
<evidence type="ECO:0000313" key="8">
    <source>
        <dbReference type="Proteomes" id="UP000033096"/>
    </source>
</evidence>
<dbReference type="KEGG" id="mvc:MSVAZ_2750"/>
<evidence type="ECO:0000259" key="5">
    <source>
        <dbReference type="PROSITE" id="PS51898"/>
    </source>
</evidence>
<evidence type="ECO:0000259" key="6">
    <source>
        <dbReference type="PROSITE" id="PS51900"/>
    </source>
</evidence>
<dbReference type="Gene3D" id="1.10.443.10">
    <property type="entry name" value="Intergrase catalytic core"/>
    <property type="match status" value="1"/>
</dbReference>
<dbReference type="PANTHER" id="PTHR30349">
    <property type="entry name" value="PHAGE INTEGRASE-RELATED"/>
    <property type="match status" value="1"/>
</dbReference>
<keyword evidence="1 3" id="KW-0238">DNA-binding</keyword>
<feature type="coiled-coil region" evidence="4">
    <location>
        <begin position="346"/>
        <end position="373"/>
    </location>
</feature>
<proteinExistence type="predicted"/>
<dbReference type="EMBL" id="CP009520">
    <property type="protein sequence ID" value="AKB45019.1"/>
    <property type="molecule type" value="Genomic_DNA"/>
</dbReference>